<proteinExistence type="predicted"/>
<sequence length="80" mass="9090">MDVYVGSVNGGNSLDSDLEKRLDEPGEDAEYFDLEFAAEFSNNEPLDDDEEIAAFFSDDEQPNDNIGEWQYIETMVMVLQ</sequence>
<reference evidence="2 3" key="1">
    <citation type="journal article" date="2018" name="Evol. Lett.">
        <title>Horizontal gene cluster transfer increased hallucinogenic mushroom diversity.</title>
        <authorList>
            <person name="Reynolds H.T."/>
            <person name="Vijayakumar V."/>
            <person name="Gluck-Thaler E."/>
            <person name="Korotkin H.B."/>
            <person name="Matheny P.B."/>
            <person name="Slot J.C."/>
        </authorList>
    </citation>
    <scope>NUCLEOTIDE SEQUENCE [LARGE SCALE GENOMIC DNA]</scope>
    <source>
        <strain evidence="2 3">2631</strain>
    </source>
</reference>
<gene>
    <name evidence="2" type="ORF">CVT25_006193</name>
</gene>
<dbReference type="InParanoid" id="A0A409XVU3"/>
<dbReference type="AlphaFoldDB" id="A0A409XVU3"/>
<dbReference type="Proteomes" id="UP000283269">
    <property type="component" value="Unassembled WGS sequence"/>
</dbReference>
<feature type="region of interest" description="Disordered" evidence="1">
    <location>
        <begin position="1"/>
        <end position="20"/>
    </location>
</feature>
<name>A0A409XVU3_PSICY</name>
<keyword evidence="3" id="KW-1185">Reference proteome</keyword>
<evidence type="ECO:0000313" key="2">
    <source>
        <dbReference type="EMBL" id="PPQ94877.1"/>
    </source>
</evidence>
<evidence type="ECO:0000256" key="1">
    <source>
        <dbReference type="SAM" id="MobiDB-lite"/>
    </source>
</evidence>
<organism evidence="2 3">
    <name type="scientific">Psilocybe cyanescens</name>
    <dbReference type="NCBI Taxonomy" id="93625"/>
    <lineage>
        <taxon>Eukaryota</taxon>
        <taxon>Fungi</taxon>
        <taxon>Dikarya</taxon>
        <taxon>Basidiomycota</taxon>
        <taxon>Agaricomycotina</taxon>
        <taxon>Agaricomycetes</taxon>
        <taxon>Agaricomycetidae</taxon>
        <taxon>Agaricales</taxon>
        <taxon>Agaricineae</taxon>
        <taxon>Strophariaceae</taxon>
        <taxon>Psilocybe</taxon>
    </lineage>
</organism>
<evidence type="ECO:0000313" key="3">
    <source>
        <dbReference type="Proteomes" id="UP000283269"/>
    </source>
</evidence>
<dbReference type="EMBL" id="NHYD01000212">
    <property type="protein sequence ID" value="PPQ94877.1"/>
    <property type="molecule type" value="Genomic_DNA"/>
</dbReference>
<comment type="caution">
    <text evidence="2">The sequence shown here is derived from an EMBL/GenBank/DDBJ whole genome shotgun (WGS) entry which is preliminary data.</text>
</comment>
<protein>
    <submittedName>
        <fullName evidence="2">Uncharacterized protein</fullName>
    </submittedName>
</protein>
<accession>A0A409XVU3</accession>